<evidence type="ECO:0000313" key="8">
    <source>
        <dbReference type="Proteomes" id="UP001486888"/>
    </source>
</evidence>
<keyword evidence="1 5" id="KW-0547">Nucleotide-binding</keyword>
<dbReference type="InterPro" id="IPR000212">
    <property type="entry name" value="DNA_helicase_UvrD/REP"/>
</dbReference>
<keyword evidence="8" id="KW-1185">Reference proteome</keyword>
<evidence type="ECO:0000256" key="3">
    <source>
        <dbReference type="ARBA" id="ARBA00022806"/>
    </source>
</evidence>
<reference evidence="7 8" key="1">
    <citation type="submission" date="2023-05" db="EMBL/GenBank/DDBJ databases">
        <title>Glutamicibacter sp. B1, complete genome.</title>
        <authorList>
            <person name="Long Y.H."/>
            <person name="Fang T."/>
            <person name="Li X.Y."/>
        </authorList>
    </citation>
    <scope>NUCLEOTIDE SEQUENCE [LARGE SCALE GENOMIC DNA]</scope>
    <source>
        <strain evidence="7 8">B1</strain>
    </source>
</reference>
<dbReference type="RefSeq" id="WP_345469374.1">
    <property type="nucleotide sequence ID" value="NZ_CP125942.1"/>
</dbReference>
<dbReference type="GO" id="GO:0000725">
    <property type="term" value="P:recombinational repair"/>
    <property type="evidence" value="ECO:0007669"/>
    <property type="project" value="TreeGrafter"/>
</dbReference>
<accession>A0AAU6W9M1</accession>
<organism evidence="7 8">
    <name type="scientific">Glutamicibacter ectropisis</name>
    <dbReference type="NCBI Taxonomy" id="3046593"/>
    <lineage>
        <taxon>Bacteria</taxon>
        <taxon>Bacillati</taxon>
        <taxon>Actinomycetota</taxon>
        <taxon>Actinomycetes</taxon>
        <taxon>Micrococcales</taxon>
        <taxon>Micrococcaceae</taxon>
        <taxon>Glutamicibacter</taxon>
    </lineage>
</organism>
<dbReference type="Proteomes" id="UP001486888">
    <property type="component" value="Chromosome"/>
</dbReference>
<gene>
    <name evidence="7" type="primary">helR</name>
    <name evidence="7" type="ORF">QMQ05_09010</name>
</gene>
<dbReference type="GO" id="GO:0005829">
    <property type="term" value="C:cytosol"/>
    <property type="evidence" value="ECO:0007669"/>
    <property type="project" value="TreeGrafter"/>
</dbReference>
<evidence type="ECO:0000256" key="2">
    <source>
        <dbReference type="ARBA" id="ARBA00022801"/>
    </source>
</evidence>
<dbReference type="Gene3D" id="3.40.50.300">
    <property type="entry name" value="P-loop containing nucleotide triphosphate hydrolases"/>
    <property type="match status" value="3"/>
</dbReference>
<dbReference type="NCBIfam" id="NF041254">
    <property type="entry name" value="motor_HelR"/>
    <property type="match status" value="1"/>
</dbReference>
<dbReference type="Pfam" id="PF00580">
    <property type="entry name" value="UvrD-helicase"/>
    <property type="match status" value="1"/>
</dbReference>
<dbReference type="PANTHER" id="PTHR11070:SF45">
    <property type="entry name" value="DNA 3'-5' HELICASE"/>
    <property type="match status" value="1"/>
</dbReference>
<sequence>MSSTNTESDYFLLAEDSINEVATDSQQLTVIALRVQQLREDATQQLLVAGQQRAGVLQQSLDRDVHMQTLARRLRQLENIGPKACLGFMLTTTGNKIYIGRAGLSDEFGNQLMIDWRAPAARPFFSATHAQPEGLVKRRRYRWRAGKIVHYWDEVFDVEQLEHSSSLDEHSAFIASLGAERTGHMNDVLSTIQADQDEIIRSSSRGALVVDGGPGTGKTVVALHRAAFMLYSDAGLQSQRGRVLVVSPSNSYSSYVADVLPNLGEDDVLVATLEQIAPFTAQRPQASEELAHIKGLAAMVRAVRNAVSVFEQPPSQSLSVETGWGRINVAASDFIAAHAMIDQHAPHNENRTPLKEALIELLIPRITNDERELPQVRQKLEVNVELNAWFDEHWPIIEPQNLLRALYQSPPLLNYCAQDLSLAQREALLSDPTPTEWTVADLPLLDAAQHYLGDPNSESLHRRARAEKEHTEANVRQTVESIISAADDLEDLSSQLRNPDLQDYLVSQLADGEQTTDPLAGVFSHVIIDEAQDLSDAQWAMILRRCPSGSLTIVGDRAQSISGFVESWPQRLERAGISRVRVSQLSINYRSTSQVMEQATTVIRSALPDANVPISLRTDGQPVRWASPGQLDQILDRWLAKNLVGVAALIGNLHRPQTPRVSVLCPDEAKGLEFDLVIVYRPEEFGQGLPATVRKYVAMTRATAELVILTDLPGQQI</sequence>
<dbReference type="SUPFAM" id="SSF52540">
    <property type="entry name" value="P-loop containing nucleoside triphosphate hydrolases"/>
    <property type="match status" value="1"/>
</dbReference>
<dbReference type="KEGG" id="gey:QMQ05_09010"/>
<dbReference type="AlphaFoldDB" id="A0AAU6W9M1"/>
<keyword evidence="4 5" id="KW-0067">ATP-binding</keyword>
<feature type="domain" description="UvrD-like helicase ATP-binding" evidence="6">
    <location>
        <begin position="191"/>
        <end position="592"/>
    </location>
</feature>
<name>A0AAU6W9M1_9MICC</name>
<dbReference type="PANTHER" id="PTHR11070">
    <property type="entry name" value="UVRD / RECB / PCRA DNA HELICASE FAMILY MEMBER"/>
    <property type="match status" value="1"/>
</dbReference>
<dbReference type="GO" id="GO:0003677">
    <property type="term" value="F:DNA binding"/>
    <property type="evidence" value="ECO:0007669"/>
    <property type="project" value="InterPro"/>
</dbReference>
<evidence type="ECO:0000256" key="1">
    <source>
        <dbReference type="ARBA" id="ARBA00022741"/>
    </source>
</evidence>
<feature type="binding site" evidence="5">
    <location>
        <begin position="212"/>
        <end position="219"/>
    </location>
    <ligand>
        <name>ATP</name>
        <dbReference type="ChEBI" id="CHEBI:30616"/>
    </ligand>
</feature>
<keyword evidence="3 5" id="KW-0347">Helicase</keyword>
<evidence type="ECO:0000313" key="7">
    <source>
        <dbReference type="EMBL" id="XAO44522.1"/>
    </source>
</evidence>
<dbReference type="GO" id="GO:0016787">
    <property type="term" value="F:hydrolase activity"/>
    <property type="evidence" value="ECO:0007669"/>
    <property type="project" value="UniProtKB-UniRule"/>
</dbReference>
<dbReference type="GO" id="GO:0043138">
    <property type="term" value="F:3'-5' DNA helicase activity"/>
    <property type="evidence" value="ECO:0007669"/>
    <property type="project" value="TreeGrafter"/>
</dbReference>
<evidence type="ECO:0000256" key="4">
    <source>
        <dbReference type="ARBA" id="ARBA00022840"/>
    </source>
</evidence>
<dbReference type="GO" id="GO:0005524">
    <property type="term" value="F:ATP binding"/>
    <property type="evidence" value="ECO:0007669"/>
    <property type="project" value="UniProtKB-UniRule"/>
</dbReference>
<dbReference type="InterPro" id="IPR014016">
    <property type="entry name" value="UvrD-like_ATP-bd"/>
</dbReference>
<keyword evidence="2 5" id="KW-0378">Hydrolase</keyword>
<evidence type="ECO:0000256" key="5">
    <source>
        <dbReference type="PROSITE-ProRule" id="PRU00560"/>
    </source>
</evidence>
<dbReference type="PROSITE" id="PS51198">
    <property type="entry name" value="UVRD_HELICASE_ATP_BIND"/>
    <property type="match status" value="1"/>
</dbReference>
<evidence type="ECO:0000259" key="6">
    <source>
        <dbReference type="PROSITE" id="PS51198"/>
    </source>
</evidence>
<proteinExistence type="predicted"/>
<dbReference type="InterPro" id="IPR027417">
    <property type="entry name" value="P-loop_NTPase"/>
</dbReference>
<dbReference type="EMBL" id="CP125942">
    <property type="protein sequence ID" value="XAO44522.1"/>
    <property type="molecule type" value="Genomic_DNA"/>
</dbReference>
<protein>
    <submittedName>
        <fullName evidence="7">RNA polymerase recycling motor ATPase HelR</fullName>
    </submittedName>
</protein>